<organism evidence="1 2">
    <name type="scientific">Ameca splendens</name>
    <dbReference type="NCBI Taxonomy" id="208324"/>
    <lineage>
        <taxon>Eukaryota</taxon>
        <taxon>Metazoa</taxon>
        <taxon>Chordata</taxon>
        <taxon>Craniata</taxon>
        <taxon>Vertebrata</taxon>
        <taxon>Euteleostomi</taxon>
        <taxon>Actinopterygii</taxon>
        <taxon>Neopterygii</taxon>
        <taxon>Teleostei</taxon>
        <taxon>Neoteleostei</taxon>
        <taxon>Acanthomorphata</taxon>
        <taxon>Ovalentaria</taxon>
        <taxon>Atherinomorphae</taxon>
        <taxon>Cyprinodontiformes</taxon>
        <taxon>Goodeidae</taxon>
        <taxon>Ameca</taxon>
    </lineage>
</organism>
<evidence type="ECO:0000313" key="1">
    <source>
        <dbReference type="EMBL" id="MEQ2311011.1"/>
    </source>
</evidence>
<protein>
    <submittedName>
        <fullName evidence="1">Uncharacterized protein</fullName>
    </submittedName>
</protein>
<sequence>MGETQGQSNKSSRQLQLIQNAAARVFSKTKKVEHITSVLKSCHWLAEPQGMDFKIILRLISGTFVAKKRFLLDKYPFGSVTGCPGKPPGGTRPVTP</sequence>
<name>A0ABV0ZZY7_9TELE</name>
<proteinExistence type="predicted"/>
<dbReference type="Proteomes" id="UP001469553">
    <property type="component" value="Unassembled WGS sequence"/>
</dbReference>
<accession>A0ABV0ZZY7</accession>
<dbReference type="EMBL" id="JAHRIP010076304">
    <property type="protein sequence ID" value="MEQ2311011.1"/>
    <property type="molecule type" value="Genomic_DNA"/>
</dbReference>
<reference evidence="1 2" key="1">
    <citation type="submission" date="2021-06" db="EMBL/GenBank/DDBJ databases">
        <authorList>
            <person name="Palmer J.M."/>
        </authorList>
    </citation>
    <scope>NUCLEOTIDE SEQUENCE [LARGE SCALE GENOMIC DNA]</scope>
    <source>
        <strain evidence="1 2">AS_MEX2019</strain>
        <tissue evidence="1">Muscle</tissue>
    </source>
</reference>
<gene>
    <name evidence="1" type="ORF">AMECASPLE_015261</name>
</gene>
<evidence type="ECO:0000313" key="2">
    <source>
        <dbReference type="Proteomes" id="UP001469553"/>
    </source>
</evidence>
<comment type="caution">
    <text evidence="1">The sequence shown here is derived from an EMBL/GenBank/DDBJ whole genome shotgun (WGS) entry which is preliminary data.</text>
</comment>
<keyword evidence="2" id="KW-1185">Reference proteome</keyword>